<feature type="domain" description="Retrovirus-related Pol polyprotein from transposon TNT 1-94-like beta-barrel" evidence="1">
    <location>
        <begin position="16"/>
        <end position="92"/>
    </location>
</feature>
<proteinExistence type="predicted"/>
<keyword evidence="3" id="KW-1185">Reference proteome</keyword>
<dbReference type="InterPro" id="IPR054722">
    <property type="entry name" value="PolX-like_BBD"/>
</dbReference>
<dbReference type="Proteomes" id="UP001227230">
    <property type="component" value="Chromosome 19"/>
</dbReference>
<evidence type="ECO:0000313" key="2">
    <source>
        <dbReference type="EMBL" id="WKA13310.1"/>
    </source>
</evidence>
<dbReference type="Pfam" id="PF22936">
    <property type="entry name" value="Pol_BBD"/>
    <property type="match status" value="1"/>
</dbReference>
<organism evidence="2 3">
    <name type="scientific">Vitis vinifera</name>
    <name type="common">Grape</name>
    <dbReference type="NCBI Taxonomy" id="29760"/>
    <lineage>
        <taxon>Eukaryota</taxon>
        <taxon>Viridiplantae</taxon>
        <taxon>Streptophyta</taxon>
        <taxon>Embryophyta</taxon>
        <taxon>Tracheophyta</taxon>
        <taxon>Spermatophyta</taxon>
        <taxon>Magnoliopsida</taxon>
        <taxon>eudicotyledons</taxon>
        <taxon>Gunneridae</taxon>
        <taxon>Pentapetalae</taxon>
        <taxon>rosids</taxon>
        <taxon>Vitales</taxon>
        <taxon>Vitaceae</taxon>
        <taxon>Viteae</taxon>
        <taxon>Vitis</taxon>
    </lineage>
</organism>
<accession>A0ABY9E033</accession>
<evidence type="ECO:0000259" key="1">
    <source>
        <dbReference type="Pfam" id="PF22936"/>
    </source>
</evidence>
<gene>
    <name evidence="2" type="ORF">VitviT2T_030624</name>
</gene>
<reference evidence="2 3" key="1">
    <citation type="journal article" date="2023" name="Hortic Res">
        <title>The complete reference genome for grapevine (Vitis vinifera L.) genetics and breeding.</title>
        <authorList>
            <person name="Shi X."/>
            <person name="Cao S."/>
            <person name="Wang X."/>
            <person name="Huang S."/>
            <person name="Wang Y."/>
            <person name="Liu Z."/>
            <person name="Liu W."/>
            <person name="Leng X."/>
            <person name="Peng Y."/>
            <person name="Wang N."/>
            <person name="Wang Y."/>
            <person name="Ma Z."/>
            <person name="Xu X."/>
            <person name="Zhang F."/>
            <person name="Xue H."/>
            <person name="Zhong H."/>
            <person name="Wang Y."/>
            <person name="Zhang K."/>
            <person name="Velt A."/>
            <person name="Avia K."/>
            <person name="Holtgrawe D."/>
            <person name="Grimplet J."/>
            <person name="Matus J.T."/>
            <person name="Ware D."/>
            <person name="Wu X."/>
            <person name="Wang H."/>
            <person name="Liu C."/>
            <person name="Fang Y."/>
            <person name="Rustenholz C."/>
            <person name="Cheng Z."/>
            <person name="Xiao H."/>
            <person name="Zhou Y."/>
        </authorList>
    </citation>
    <scope>NUCLEOTIDE SEQUENCE [LARGE SCALE GENOMIC DNA]</scope>
    <source>
        <strain evidence="3">cv. Pinot noir / PN40024</strain>
        <tissue evidence="2">Leaf</tissue>
    </source>
</reference>
<protein>
    <recommendedName>
        <fullName evidence="1">Retrovirus-related Pol polyprotein from transposon TNT 1-94-like beta-barrel domain-containing protein</fullName>
    </recommendedName>
</protein>
<dbReference type="EMBL" id="CP126666">
    <property type="protein sequence ID" value="WKA13310.1"/>
    <property type="molecule type" value="Genomic_DNA"/>
</dbReference>
<evidence type="ECO:0000313" key="3">
    <source>
        <dbReference type="Proteomes" id="UP001227230"/>
    </source>
</evidence>
<name>A0ABY9E033_VITVI</name>
<sequence length="144" mass="16261">MYDDDMINSAFDETSWVIDSGATIHVTFCRDFYTSDFGVVRMGNNGVAKVIDIGNFLLETRNGMKLLFKGVKHVPDIWLNLTSTSKLDDGGYYSGLGNGQWKLTKGSLVITRCKRNHNLYIMQVGLSKDVIHAIENVDTIELWY</sequence>